<dbReference type="PANTHER" id="PTHR37423">
    <property type="entry name" value="SOLUBLE LYTIC MUREIN TRANSGLYCOSYLASE-RELATED"/>
    <property type="match status" value="1"/>
</dbReference>
<dbReference type="SMART" id="SM00257">
    <property type="entry name" value="LysM"/>
    <property type="match status" value="1"/>
</dbReference>
<evidence type="ECO:0000259" key="3">
    <source>
        <dbReference type="PROSITE" id="PS51782"/>
    </source>
</evidence>
<dbReference type="Proteomes" id="UP001465331">
    <property type="component" value="Unassembled WGS sequence"/>
</dbReference>
<sequence>MGRRLTATLAWCALCAPLPASASFAAGDSIWPRIVANLRLVNDEQPQIVTCAQRYAKHADATRRLLARSQPFLWHIVETVERYDLPAELALLPAVESGFDPHAASSQQALGLWQLLPSTGRSLGLKTTAHYDARRDPLASTDAALRHLRALYAHFSDWRLALAAYNLGQSRLSRLLDAHPRGTDFWDLRLPRETSEHVCRVMALALLVEQPGRFGIRLPDIPDTPAAEQIPLHGPVDLARAAKLAGVPEAVIRVYNPGLDDLGDTAGKSVLLLPSAHARRLRASLAKVDDPARFAQTSRAAVPSTQVHVVQPGETLWRIARRYQTSVDALMRHNNLVPASQIRPGHRLRVPSQTAS</sequence>
<feature type="chain" id="PRO_5045924631" evidence="2">
    <location>
        <begin position="23"/>
        <end position="356"/>
    </location>
</feature>
<dbReference type="Pfam" id="PF01476">
    <property type="entry name" value="LysM"/>
    <property type="match status" value="1"/>
</dbReference>
<dbReference type="CDD" id="cd16894">
    <property type="entry name" value="MltD-like"/>
    <property type="match status" value="1"/>
</dbReference>
<dbReference type="PROSITE" id="PS00922">
    <property type="entry name" value="TRANSGLYCOSYLASE"/>
    <property type="match status" value="1"/>
</dbReference>
<reference evidence="4 5" key="1">
    <citation type="submission" date="2024-06" db="EMBL/GenBank/DDBJ databases">
        <authorList>
            <person name="Li Z."/>
            <person name="Jiang Y."/>
        </authorList>
    </citation>
    <scope>NUCLEOTIDE SEQUENCE [LARGE SCALE GENOMIC DNA]</scope>
    <source>
        <strain evidence="4 5">HSW-8</strain>
    </source>
</reference>
<dbReference type="Pfam" id="PF01464">
    <property type="entry name" value="SLT"/>
    <property type="match status" value="1"/>
</dbReference>
<feature type="domain" description="LysM" evidence="3">
    <location>
        <begin position="306"/>
        <end position="350"/>
    </location>
</feature>
<dbReference type="InterPro" id="IPR008258">
    <property type="entry name" value="Transglycosylase_SLT_dom_1"/>
</dbReference>
<dbReference type="InterPro" id="IPR018392">
    <property type="entry name" value="LysM"/>
</dbReference>
<dbReference type="InterPro" id="IPR036779">
    <property type="entry name" value="LysM_dom_sf"/>
</dbReference>
<proteinExistence type="inferred from homology"/>
<evidence type="ECO:0000256" key="1">
    <source>
        <dbReference type="ARBA" id="ARBA00007734"/>
    </source>
</evidence>
<comment type="similarity">
    <text evidence="1">Belongs to the transglycosylase Slt family.</text>
</comment>
<dbReference type="SUPFAM" id="SSF53955">
    <property type="entry name" value="Lysozyme-like"/>
    <property type="match status" value="1"/>
</dbReference>
<gene>
    <name evidence="4" type="ORF">ABSH63_05810</name>
</gene>
<evidence type="ECO:0000313" key="4">
    <source>
        <dbReference type="EMBL" id="MES0873519.1"/>
    </source>
</evidence>
<dbReference type="Gene3D" id="3.10.350.10">
    <property type="entry name" value="LysM domain"/>
    <property type="match status" value="1"/>
</dbReference>
<protein>
    <submittedName>
        <fullName evidence="4">Transglycosylase SLT domain-containing protein</fullName>
    </submittedName>
</protein>
<dbReference type="CDD" id="cd00118">
    <property type="entry name" value="LysM"/>
    <property type="match status" value="1"/>
</dbReference>
<evidence type="ECO:0000256" key="2">
    <source>
        <dbReference type="SAM" id="SignalP"/>
    </source>
</evidence>
<name>A0ABV2AAR3_9GAMM</name>
<dbReference type="EMBL" id="JBEPIJ010000005">
    <property type="protein sequence ID" value="MES0873519.1"/>
    <property type="molecule type" value="Genomic_DNA"/>
</dbReference>
<feature type="signal peptide" evidence="2">
    <location>
        <begin position="1"/>
        <end position="22"/>
    </location>
</feature>
<accession>A0ABV2AAR3</accession>
<keyword evidence="2" id="KW-0732">Signal</keyword>
<organism evidence="4 5">
    <name type="scientific">Sinimarinibacterium thermocellulolyticum</name>
    <dbReference type="NCBI Taxonomy" id="3170016"/>
    <lineage>
        <taxon>Bacteria</taxon>
        <taxon>Pseudomonadati</taxon>
        <taxon>Pseudomonadota</taxon>
        <taxon>Gammaproteobacteria</taxon>
        <taxon>Nevskiales</taxon>
        <taxon>Nevskiaceae</taxon>
        <taxon>Sinimarinibacterium</taxon>
    </lineage>
</organism>
<dbReference type="SUPFAM" id="SSF54106">
    <property type="entry name" value="LysM domain"/>
    <property type="match status" value="1"/>
</dbReference>
<comment type="caution">
    <text evidence="4">The sequence shown here is derived from an EMBL/GenBank/DDBJ whole genome shotgun (WGS) entry which is preliminary data.</text>
</comment>
<dbReference type="Gene3D" id="1.10.530.10">
    <property type="match status" value="1"/>
</dbReference>
<dbReference type="RefSeq" id="WP_352888263.1">
    <property type="nucleotide sequence ID" value="NZ_JBEPIJ010000005.1"/>
</dbReference>
<dbReference type="PANTHER" id="PTHR37423:SF2">
    <property type="entry name" value="MEMBRANE-BOUND LYTIC MUREIN TRANSGLYCOSYLASE C"/>
    <property type="match status" value="1"/>
</dbReference>
<dbReference type="InterPro" id="IPR023346">
    <property type="entry name" value="Lysozyme-like_dom_sf"/>
</dbReference>
<dbReference type="PROSITE" id="PS51782">
    <property type="entry name" value="LYSM"/>
    <property type="match status" value="1"/>
</dbReference>
<dbReference type="InterPro" id="IPR000189">
    <property type="entry name" value="Transglyc_AS"/>
</dbReference>
<evidence type="ECO:0000313" key="5">
    <source>
        <dbReference type="Proteomes" id="UP001465331"/>
    </source>
</evidence>
<keyword evidence="5" id="KW-1185">Reference proteome</keyword>